<feature type="region of interest" description="Disordered" evidence="1">
    <location>
        <begin position="1"/>
        <end position="92"/>
    </location>
</feature>
<comment type="caution">
    <text evidence="2">The sequence shown here is derived from an EMBL/GenBank/DDBJ whole genome shotgun (WGS) entry which is preliminary data.</text>
</comment>
<dbReference type="Proteomes" id="UP001180845">
    <property type="component" value="Unassembled WGS sequence"/>
</dbReference>
<keyword evidence="3" id="KW-1185">Reference proteome</keyword>
<accession>A0AAE3ZC91</accession>
<name>A0AAE3ZC91_9ACTN</name>
<evidence type="ECO:0000256" key="1">
    <source>
        <dbReference type="SAM" id="MobiDB-lite"/>
    </source>
</evidence>
<gene>
    <name evidence="2" type="ORF">JOF55_001217</name>
</gene>
<proteinExistence type="predicted"/>
<evidence type="ECO:0000313" key="3">
    <source>
        <dbReference type="Proteomes" id="UP001180845"/>
    </source>
</evidence>
<sequence length="92" mass="9678">MSSTKSATHGHEVTRPNYHTLVGGGVRISGRRQEEARPGIRTSRGGRGVRISGTSGVRISGCGRNRRPGSRKHSAAGTGARHRPVQAAASPR</sequence>
<reference evidence="2" key="1">
    <citation type="submission" date="2023-07" db="EMBL/GenBank/DDBJ databases">
        <title>Sequencing the genomes of 1000 actinobacteria strains.</title>
        <authorList>
            <person name="Klenk H.-P."/>
        </authorList>
    </citation>
    <scope>NUCLEOTIDE SEQUENCE</scope>
    <source>
        <strain evidence="2">DSM 45977</strain>
    </source>
</reference>
<protein>
    <submittedName>
        <fullName evidence="2">Uncharacterized protein</fullName>
    </submittedName>
</protein>
<feature type="compositionally biased region" description="Basic residues" evidence="1">
    <location>
        <begin position="64"/>
        <end position="84"/>
    </location>
</feature>
<organism evidence="2 3">
    <name type="scientific">Haloactinomyces albus</name>
    <dbReference type="NCBI Taxonomy" id="1352928"/>
    <lineage>
        <taxon>Bacteria</taxon>
        <taxon>Bacillati</taxon>
        <taxon>Actinomycetota</taxon>
        <taxon>Actinomycetes</taxon>
        <taxon>Actinopolysporales</taxon>
        <taxon>Actinopolysporaceae</taxon>
        <taxon>Haloactinomyces</taxon>
    </lineage>
</organism>
<dbReference type="EMBL" id="JAVDXW010000001">
    <property type="protein sequence ID" value="MDR7301036.1"/>
    <property type="molecule type" value="Genomic_DNA"/>
</dbReference>
<dbReference type="AlphaFoldDB" id="A0AAE3ZC91"/>
<evidence type="ECO:0000313" key="2">
    <source>
        <dbReference type="EMBL" id="MDR7301036.1"/>
    </source>
</evidence>